<organism evidence="8 9">
    <name type="scientific">Entomortierella chlamydospora</name>
    <dbReference type="NCBI Taxonomy" id="101097"/>
    <lineage>
        <taxon>Eukaryota</taxon>
        <taxon>Fungi</taxon>
        <taxon>Fungi incertae sedis</taxon>
        <taxon>Mucoromycota</taxon>
        <taxon>Mortierellomycotina</taxon>
        <taxon>Mortierellomycetes</taxon>
        <taxon>Mortierellales</taxon>
        <taxon>Mortierellaceae</taxon>
        <taxon>Entomortierella</taxon>
    </lineage>
</organism>
<dbReference type="GO" id="GO:0016020">
    <property type="term" value="C:membrane"/>
    <property type="evidence" value="ECO:0007669"/>
    <property type="project" value="UniProtKB-SubCell"/>
</dbReference>
<feature type="non-terminal residue" evidence="8">
    <location>
        <position position="659"/>
    </location>
</feature>
<feature type="compositionally biased region" description="Polar residues" evidence="6">
    <location>
        <begin position="566"/>
        <end position="578"/>
    </location>
</feature>
<comment type="caution">
    <text evidence="8">The sequence shown here is derived from an EMBL/GenBank/DDBJ whole genome shotgun (WGS) entry which is preliminary data.</text>
</comment>
<feature type="transmembrane region" description="Helical" evidence="7">
    <location>
        <begin position="323"/>
        <end position="344"/>
    </location>
</feature>
<feature type="transmembrane region" description="Helical" evidence="7">
    <location>
        <begin position="6"/>
        <end position="24"/>
    </location>
</feature>
<name>A0A9P6MN13_9FUNG</name>
<comment type="similarity">
    <text evidence="2">Belongs to the LIMR family.</text>
</comment>
<gene>
    <name evidence="8" type="ORF">BGZ80_003579</name>
</gene>
<evidence type="ECO:0000313" key="9">
    <source>
        <dbReference type="Proteomes" id="UP000703661"/>
    </source>
</evidence>
<keyword evidence="4 7" id="KW-1133">Transmembrane helix</keyword>
<feature type="region of interest" description="Disordered" evidence="6">
    <location>
        <begin position="191"/>
        <end position="211"/>
    </location>
</feature>
<evidence type="ECO:0000256" key="7">
    <source>
        <dbReference type="SAM" id="Phobius"/>
    </source>
</evidence>
<feature type="region of interest" description="Disordered" evidence="6">
    <location>
        <begin position="408"/>
        <end position="534"/>
    </location>
</feature>
<feature type="transmembrane region" description="Helical" evidence="7">
    <location>
        <begin position="61"/>
        <end position="81"/>
    </location>
</feature>
<evidence type="ECO:0000313" key="8">
    <source>
        <dbReference type="EMBL" id="KAG0008325.1"/>
    </source>
</evidence>
<keyword evidence="5 7" id="KW-0472">Membrane</keyword>
<evidence type="ECO:0000256" key="3">
    <source>
        <dbReference type="ARBA" id="ARBA00022692"/>
    </source>
</evidence>
<feature type="compositionally biased region" description="Acidic residues" evidence="6">
    <location>
        <begin position="457"/>
        <end position="468"/>
    </location>
</feature>
<keyword evidence="9" id="KW-1185">Reference proteome</keyword>
<feature type="transmembrane region" description="Helical" evidence="7">
    <location>
        <begin position="87"/>
        <end position="112"/>
    </location>
</feature>
<evidence type="ECO:0000256" key="5">
    <source>
        <dbReference type="ARBA" id="ARBA00023136"/>
    </source>
</evidence>
<accession>A0A9P6MN13</accession>
<evidence type="ECO:0000256" key="4">
    <source>
        <dbReference type="ARBA" id="ARBA00022989"/>
    </source>
</evidence>
<feature type="compositionally biased region" description="Low complexity" evidence="6">
    <location>
        <begin position="191"/>
        <end position="204"/>
    </location>
</feature>
<reference evidence="8" key="1">
    <citation type="journal article" date="2020" name="Fungal Divers.">
        <title>Resolving the Mortierellaceae phylogeny through synthesis of multi-gene phylogenetics and phylogenomics.</title>
        <authorList>
            <person name="Vandepol N."/>
            <person name="Liber J."/>
            <person name="Desiro A."/>
            <person name="Na H."/>
            <person name="Kennedy M."/>
            <person name="Barry K."/>
            <person name="Grigoriev I.V."/>
            <person name="Miller A.N."/>
            <person name="O'Donnell K."/>
            <person name="Stajich J.E."/>
            <person name="Bonito G."/>
        </authorList>
    </citation>
    <scope>NUCLEOTIDE SEQUENCE</scope>
    <source>
        <strain evidence="8">NRRL 2769</strain>
    </source>
</reference>
<feature type="region of interest" description="Disordered" evidence="6">
    <location>
        <begin position="547"/>
        <end position="659"/>
    </location>
</feature>
<evidence type="ECO:0000256" key="2">
    <source>
        <dbReference type="ARBA" id="ARBA00010487"/>
    </source>
</evidence>
<sequence length="659" mass="72930">MAVLPLVAGALILIALVAGLLNYFGNRVEHAWVMIPLLQAYTQSGEFTVMKRFRHAIRYNIIYQLIIGSVALLGLAFVWYSQGSSNLRAYVMALSNSWGLVLVIIFMGYGMVDVPRRLWHKGDNARELRRISFKASVVKDKRQDTEDEVHNVAKELSVVCHKVQLSDSLRPYVDKMVQNFPAVRGIQFESSRAASPAPSSQSQRTDLTGASLGIPRIAPGSGVGGRKHALENLVPQVITEKYLADLHARAKRAIRMNDRWTAIWHDLLKQGYLAQDIQENMDNPENFPLVYNYLTISAVGKEDSTEFSSYMGKIDMVPFLGEFNYYMPYAILVPTLITLFNIFAKMFAACSISDNFFDNDDDEGGIGGDLEEGIQVLKDARADEERRLLSDRAGMNRDFTARRGAAMEAYNNNKNRRRGADSATHGMLGEGSSASAWRDVRPYPSGSNYQRPFQEPYFDDSTDDDDEPSSSLIRRDAFDPFGSMGGAPQRVNTGGPVRGSFESSNRLGATPNRFSMQRNLSKPDTHPTPGPLKSLWQKLVKPKQAISLDDSTGSIDQVDSDGARSSIESTGNNDQYQQFRAGGGRVYRPERNSSSARTGPALMFASVQQQNRSLHDDDRDRLLSVENARASSGSGSNSAYSSRTQSPQGRPGQQGPPSS</sequence>
<proteinExistence type="inferred from homology"/>
<dbReference type="PANTHER" id="PTHR21355:SF0">
    <property type="entry name" value="G-PROTEIN COUPLED RECEPTOR-ASSOCIATED PROTEIN LMBRD2"/>
    <property type="match status" value="1"/>
</dbReference>
<feature type="compositionally biased region" description="Low complexity" evidence="6">
    <location>
        <begin position="627"/>
        <end position="659"/>
    </location>
</feature>
<dbReference type="Proteomes" id="UP000703661">
    <property type="component" value="Unassembled WGS sequence"/>
</dbReference>
<evidence type="ECO:0000256" key="6">
    <source>
        <dbReference type="SAM" id="MobiDB-lite"/>
    </source>
</evidence>
<dbReference type="PANTHER" id="PTHR21355">
    <property type="entry name" value="G-PROTEIN COUPLED RECEPTOR-ASSOCIATED PROTEIN LMBRD2"/>
    <property type="match status" value="1"/>
</dbReference>
<protein>
    <submittedName>
        <fullName evidence="8">Uncharacterized protein</fullName>
    </submittedName>
</protein>
<dbReference type="InterPro" id="IPR006876">
    <property type="entry name" value="LMBR1-like_membr_prot"/>
</dbReference>
<dbReference type="Pfam" id="PF04791">
    <property type="entry name" value="LMBR1"/>
    <property type="match status" value="2"/>
</dbReference>
<comment type="subcellular location">
    <subcellularLocation>
        <location evidence="1">Membrane</location>
        <topology evidence="1">Multi-pass membrane protein</topology>
    </subcellularLocation>
</comment>
<dbReference type="InterPro" id="IPR051584">
    <property type="entry name" value="GPCR-associated_LMBR1"/>
</dbReference>
<keyword evidence="3 7" id="KW-0812">Transmembrane</keyword>
<feature type="compositionally biased region" description="Polar residues" evidence="6">
    <location>
        <begin position="501"/>
        <end position="522"/>
    </location>
</feature>
<feature type="compositionally biased region" description="Basic and acidic residues" evidence="6">
    <location>
        <begin position="613"/>
        <end position="623"/>
    </location>
</feature>
<dbReference type="EMBL" id="JAAAID010001956">
    <property type="protein sequence ID" value="KAG0008325.1"/>
    <property type="molecule type" value="Genomic_DNA"/>
</dbReference>
<evidence type="ECO:0000256" key="1">
    <source>
        <dbReference type="ARBA" id="ARBA00004141"/>
    </source>
</evidence>
<dbReference type="AlphaFoldDB" id="A0A9P6MN13"/>